<dbReference type="RefSeq" id="XP_068358216.1">
    <property type="nucleotide sequence ID" value="XM_068492881.1"/>
</dbReference>
<evidence type="ECO:0000313" key="1">
    <source>
        <dbReference type="EMBL" id="OHT05080.1"/>
    </source>
</evidence>
<dbReference type="AlphaFoldDB" id="A0A1J4K2P8"/>
<comment type="caution">
    <text evidence="1">The sequence shown here is derived from an EMBL/GenBank/DDBJ whole genome shotgun (WGS) entry which is preliminary data.</text>
</comment>
<sequence>MKTKFLFSNEFKNAIFYELLQFLQENIAFPPILELLRNLEIPLDVSILPLIDRYTNTPPSPGDDFCECYTSLKSIRGQCGQLLVTFLNFLPQMVQNPELIINLWIDLFFQSNNFFLLSVMLDYCQPSQISHLIETLVSTYKQTEQMPRNIPDYLYLYCSFLVTNIYKSNEIPPIILQCIESLKSVQNSVIYRTLLYKVIYSITKFTGVIGEGFPEFMAHEYMKISESDSSCLMIPSNDCLNFFILLTKNQQQINENLGHLILQLASNLMIYIFKLIEIGHPERLNTAFELLNAIFVQFGKRNIEISSTIISNILDFLITEYDDIIQNTENIPILLQLLRTFIMFPLLTNGLTKEFNAEFYKYFMSQLVESPGSIQRMYDDLNTRYINDHKFAFLLLFFKIALDNEYRENIEDLVKTALLIIEKCDISEGKLAKYIMNIFFQYFFDEYVDDFSPYCIKASCTLFSEGELSLHSDSLANIVVLFFHIFEKFTINDAGFITGLFNLSSEVLLQSDEPATTMAGVLIFAGCMKQIGISQFVTNQDYFEKLYDFLQIIQSDKFCPFSITGRNSVEVTIVMQALQAMSVEPAFKQHGIDVSEIINEVLRNEDPVLYTDFAYRTQRISLESIFDL</sequence>
<dbReference type="GeneID" id="94827585"/>
<dbReference type="EMBL" id="MLAK01000771">
    <property type="protein sequence ID" value="OHT05080.1"/>
    <property type="molecule type" value="Genomic_DNA"/>
</dbReference>
<protein>
    <submittedName>
        <fullName evidence="1">Uncharacterized protein</fullName>
    </submittedName>
</protein>
<name>A0A1J4K2P8_9EUKA</name>
<gene>
    <name evidence="1" type="ORF">TRFO_06083</name>
</gene>
<proteinExistence type="predicted"/>
<accession>A0A1J4K2P8</accession>
<dbReference type="VEuPathDB" id="TrichDB:TRFO_06083"/>
<keyword evidence="2" id="KW-1185">Reference proteome</keyword>
<reference evidence="1" key="1">
    <citation type="submission" date="2016-10" db="EMBL/GenBank/DDBJ databases">
        <authorList>
            <person name="Benchimol M."/>
            <person name="Almeida L.G."/>
            <person name="Vasconcelos A.T."/>
            <person name="Perreira-Neves A."/>
            <person name="Rosa I.A."/>
            <person name="Tasca T."/>
            <person name="Bogo M.R."/>
            <person name="de Souza W."/>
        </authorList>
    </citation>
    <scope>NUCLEOTIDE SEQUENCE [LARGE SCALE GENOMIC DNA]</scope>
    <source>
        <strain evidence="1">K</strain>
    </source>
</reference>
<dbReference type="Proteomes" id="UP000179807">
    <property type="component" value="Unassembled WGS sequence"/>
</dbReference>
<evidence type="ECO:0000313" key="2">
    <source>
        <dbReference type="Proteomes" id="UP000179807"/>
    </source>
</evidence>
<organism evidence="1 2">
    <name type="scientific">Tritrichomonas foetus</name>
    <dbReference type="NCBI Taxonomy" id="1144522"/>
    <lineage>
        <taxon>Eukaryota</taxon>
        <taxon>Metamonada</taxon>
        <taxon>Parabasalia</taxon>
        <taxon>Tritrichomonadida</taxon>
        <taxon>Tritrichomonadidae</taxon>
        <taxon>Tritrichomonas</taxon>
    </lineage>
</organism>